<feature type="transmembrane region" description="Helical" evidence="5">
    <location>
        <begin position="246"/>
        <end position="266"/>
    </location>
</feature>
<evidence type="ECO:0000256" key="4">
    <source>
        <dbReference type="ARBA" id="ARBA00023136"/>
    </source>
</evidence>
<proteinExistence type="predicted"/>
<gene>
    <name evidence="6" type="ORF">MAC_05896</name>
</gene>
<keyword evidence="3 5" id="KW-1133">Transmembrane helix</keyword>
<dbReference type="InterPro" id="IPR007568">
    <property type="entry name" value="RTA1"/>
</dbReference>
<sequence length="332" mass="36997">MASGEPVLGSLFVYAPNQAAPIFFTIAFGLSAVGHIWQCIRYKSFKLLGLHPLCAILFTAGYALREYGSMNYLYSDQNLIIYILSQVFIYVCPPLLELANYHVLGRVLYYIPYLAPMPPGRVLATFGALMALVETLNAVGVALSSNPSSDISQQKLGSNLIISALVIQLVVILIFVVLAGIFHGRCRRSNLHVKAVSTTLVVLYISMALILIRCIYRLVEHVGNTTVDISDLELLEALSPLLRYEVYFYIFEASVMLINSVIWNIWHPGRSLPRSSNVHLSPDGETEVTDREDVDDRSLLAKVACILTFGILLRKRTKNAPFHELDDYQAAR</sequence>
<keyword evidence="7" id="KW-1185">Reference proteome</keyword>
<reference evidence="6 7" key="1">
    <citation type="journal article" date="2011" name="PLoS Genet.">
        <title>Genome sequencing and comparative transcriptomics of the model entomopathogenic fungi Metarhizium anisopliae and M. acridum.</title>
        <authorList>
            <person name="Gao Q."/>
            <person name="Jin K."/>
            <person name="Ying S.H."/>
            <person name="Zhang Y."/>
            <person name="Xiao G."/>
            <person name="Shang Y."/>
            <person name="Duan Z."/>
            <person name="Hu X."/>
            <person name="Xie X.Q."/>
            <person name="Zhou G."/>
            <person name="Peng G."/>
            <person name="Luo Z."/>
            <person name="Huang W."/>
            <person name="Wang B."/>
            <person name="Fang W."/>
            <person name="Wang S."/>
            <person name="Zhong Y."/>
            <person name="Ma L.J."/>
            <person name="St Leger R.J."/>
            <person name="Zhao G.P."/>
            <person name="Pei Y."/>
            <person name="Feng M.G."/>
            <person name="Xia Y."/>
            <person name="Wang C."/>
        </authorList>
    </citation>
    <scope>NUCLEOTIDE SEQUENCE [LARGE SCALE GENOMIC DNA]</scope>
    <source>
        <strain evidence="6 7">CQMa 102</strain>
    </source>
</reference>
<keyword evidence="4 5" id="KW-0472">Membrane</keyword>
<comment type="subcellular location">
    <subcellularLocation>
        <location evidence="1">Membrane</location>
        <topology evidence="1">Multi-pass membrane protein</topology>
    </subcellularLocation>
</comment>
<feature type="transmembrane region" description="Helical" evidence="5">
    <location>
        <begin position="122"/>
        <end position="140"/>
    </location>
</feature>
<accession>E9E7P8</accession>
<dbReference type="AlphaFoldDB" id="E9E7P8"/>
<protein>
    <submittedName>
        <fullName evidence="6">RTA1 domain protein, putative</fullName>
    </submittedName>
</protein>
<dbReference type="OMA" id="QVFIYVC"/>
<dbReference type="GO" id="GO:0016020">
    <property type="term" value="C:membrane"/>
    <property type="evidence" value="ECO:0007669"/>
    <property type="project" value="UniProtKB-SubCell"/>
</dbReference>
<dbReference type="EMBL" id="GL698517">
    <property type="protein sequence ID" value="EFY88032.1"/>
    <property type="molecule type" value="Genomic_DNA"/>
</dbReference>
<feature type="transmembrane region" description="Helical" evidence="5">
    <location>
        <begin position="20"/>
        <end position="40"/>
    </location>
</feature>
<evidence type="ECO:0000256" key="5">
    <source>
        <dbReference type="SAM" id="Phobius"/>
    </source>
</evidence>
<dbReference type="PANTHER" id="PTHR31465">
    <property type="entry name" value="PROTEIN RTA1-RELATED"/>
    <property type="match status" value="1"/>
</dbReference>
<evidence type="ECO:0000313" key="6">
    <source>
        <dbReference type="EMBL" id="EFY88032.1"/>
    </source>
</evidence>
<dbReference type="PANTHER" id="PTHR31465:SF34">
    <property type="entry name" value="DOMAIN PROTEIN, PUTATIVE (AFU_ORTHOLOGUE AFUA_3G00480)-RELATED"/>
    <property type="match status" value="1"/>
</dbReference>
<evidence type="ECO:0000256" key="2">
    <source>
        <dbReference type="ARBA" id="ARBA00022692"/>
    </source>
</evidence>
<dbReference type="InParanoid" id="E9E7P8"/>
<dbReference type="Proteomes" id="UP000002499">
    <property type="component" value="Unassembled WGS sequence"/>
</dbReference>
<feature type="transmembrane region" description="Helical" evidence="5">
    <location>
        <begin position="79"/>
        <end position="101"/>
    </location>
</feature>
<evidence type="ECO:0000256" key="1">
    <source>
        <dbReference type="ARBA" id="ARBA00004141"/>
    </source>
</evidence>
<feature type="transmembrane region" description="Helical" evidence="5">
    <location>
        <begin position="195"/>
        <end position="219"/>
    </location>
</feature>
<dbReference type="Pfam" id="PF04479">
    <property type="entry name" value="RTA1"/>
    <property type="match status" value="1"/>
</dbReference>
<keyword evidence="2 5" id="KW-0812">Transmembrane</keyword>
<evidence type="ECO:0000313" key="7">
    <source>
        <dbReference type="Proteomes" id="UP000002499"/>
    </source>
</evidence>
<dbReference type="OrthoDB" id="3358017at2759"/>
<dbReference type="HOGENOM" id="CLU_033465_0_1_1"/>
<name>E9E7P8_METAQ</name>
<evidence type="ECO:0000256" key="3">
    <source>
        <dbReference type="ARBA" id="ARBA00022989"/>
    </source>
</evidence>
<dbReference type="eggNOG" id="ENOG502RNSS">
    <property type="taxonomic scope" value="Eukaryota"/>
</dbReference>
<feature type="transmembrane region" description="Helical" evidence="5">
    <location>
        <begin position="160"/>
        <end position="183"/>
    </location>
</feature>
<organism evidence="7">
    <name type="scientific">Metarhizium acridum (strain CQMa 102)</name>
    <dbReference type="NCBI Taxonomy" id="655827"/>
    <lineage>
        <taxon>Eukaryota</taxon>
        <taxon>Fungi</taxon>
        <taxon>Dikarya</taxon>
        <taxon>Ascomycota</taxon>
        <taxon>Pezizomycotina</taxon>
        <taxon>Sordariomycetes</taxon>
        <taxon>Hypocreomycetidae</taxon>
        <taxon>Hypocreales</taxon>
        <taxon>Clavicipitaceae</taxon>
        <taxon>Metarhizium</taxon>
    </lineage>
</organism>
<feature type="transmembrane region" description="Helical" evidence="5">
    <location>
        <begin position="47"/>
        <end position="64"/>
    </location>
</feature>